<feature type="binding site" evidence="8">
    <location>
        <position position="51"/>
    </location>
    <ligand>
        <name>substrate</name>
    </ligand>
</feature>
<dbReference type="OrthoDB" id="9799110at2"/>
<dbReference type="PANTHER" id="PTHR21499:SF67">
    <property type="entry name" value="ASPARTOKINASE 3"/>
    <property type="match status" value="1"/>
</dbReference>
<dbReference type="InterPro" id="IPR001048">
    <property type="entry name" value="Asp/Glu/Uridylate_kinase"/>
</dbReference>
<dbReference type="SUPFAM" id="SSF53633">
    <property type="entry name" value="Carbamate kinase-like"/>
    <property type="match status" value="1"/>
</dbReference>
<name>A0A1M7XWE3_9BACT</name>
<evidence type="ECO:0000256" key="1">
    <source>
        <dbReference type="ARBA" id="ARBA00004766"/>
    </source>
</evidence>
<dbReference type="GO" id="GO:0004072">
    <property type="term" value="F:aspartate kinase activity"/>
    <property type="evidence" value="ECO:0007669"/>
    <property type="project" value="UniProtKB-EC"/>
</dbReference>
<dbReference type="UniPathway" id="UPA00050">
    <property type="reaction ID" value="UER00461"/>
</dbReference>
<comment type="pathway">
    <text evidence="1 10">Amino-acid biosynthesis; L-lysine biosynthesis via DAP pathway; (S)-tetrahydrodipicolinate from L-aspartate: step 1/4.</text>
</comment>
<dbReference type="InterPro" id="IPR002912">
    <property type="entry name" value="ACT_dom"/>
</dbReference>
<dbReference type="InterPro" id="IPR036393">
    <property type="entry name" value="AceGlu_kinase-like_sf"/>
</dbReference>
<dbReference type="EC" id="2.7.2.4" evidence="9"/>
<dbReference type="UniPathway" id="UPA00051">
    <property type="reaction ID" value="UER00462"/>
</dbReference>
<dbReference type="PIRSF" id="PIRSF000726">
    <property type="entry name" value="Asp_kin"/>
    <property type="match status" value="1"/>
</dbReference>
<dbReference type="RefSeq" id="WP_073611629.1">
    <property type="nucleotide sequence ID" value="NZ_FRFE01000001.1"/>
</dbReference>
<dbReference type="CDD" id="cd04916">
    <property type="entry name" value="ACT_AKiii-YclM-BS_2"/>
    <property type="match status" value="1"/>
</dbReference>
<dbReference type="GO" id="GO:0005524">
    <property type="term" value="F:ATP binding"/>
    <property type="evidence" value="ECO:0007669"/>
    <property type="project" value="UniProtKB-KW"/>
</dbReference>
<organism evidence="12 13">
    <name type="scientific">Desulfopila aestuarii DSM 18488</name>
    <dbReference type="NCBI Taxonomy" id="1121416"/>
    <lineage>
        <taxon>Bacteria</taxon>
        <taxon>Pseudomonadati</taxon>
        <taxon>Thermodesulfobacteriota</taxon>
        <taxon>Desulfobulbia</taxon>
        <taxon>Desulfobulbales</taxon>
        <taxon>Desulfocapsaceae</taxon>
        <taxon>Desulfopila</taxon>
    </lineage>
</organism>
<keyword evidence="13" id="KW-1185">Reference proteome</keyword>
<reference evidence="12 13" key="1">
    <citation type="submission" date="2016-12" db="EMBL/GenBank/DDBJ databases">
        <authorList>
            <person name="Song W.-J."/>
            <person name="Kurnit D.M."/>
        </authorList>
    </citation>
    <scope>NUCLEOTIDE SEQUENCE [LARGE SCALE GENOMIC DNA]</scope>
    <source>
        <strain evidence="12 13">DSM 18488</strain>
    </source>
</reference>
<dbReference type="InterPro" id="IPR045865">
    <property type="entry name" value="ACT-like_dom_sf"/>
</dbReference>
<comment type="similarity">
    <text evidence="2 9">Belongs to the aspartokinase family.</text>
</comment>
<dbReference type="Gene3D" id="3.40.1160.10">
    <property type="entry name" value="Acetylglutamate kinase-like"/>
    <property type="match status" value="1"/>
</dbReference>
<keyword evidence="5 9" id="KW-0418">Kinase</keyword>
<dbReference type="InterPro" id="IPR005260">
    <property type="entry name" value="Asp_kin_monofn"/>
</dbReference>
<evidence type="ECO:0000313" key="12">
    <source>
        <dbReference type="EMBL" id="SHO43065.1"/>
    </source>
</evidence>
<feature type="binding site" evidence="8">
    <location>
        <position position="218"/>
    </location>
    <ligand>
        <name>ATP</name>
        <dbReference type="ChEBI" id="CHEBI:30616"/>
    </ligand>
</feature>
<dbReference type="NCBIfam" id="TIGR00657">
    <property type="entry name" value="asp_kinases"/>
    <property type="match status" value="1"/>
</dbReference>
<evidence type="ECO:0000256" key="2">
    <source>
        <dbReference type="ARBA" id="ARBA00010122"/>
    </source>
</evidence>
<dbReference type="FunFam" id="3.30.2130.10:FF:000001">
    <property type="entry name" value="Bifunctional aspartokinase/homoserine dehydrogenase"/>
    <property type="match status" value="1"/>
</dbReference>
<dbReference type="SUPFAM" id="SSF55021">
    <property type="entry name" value="ACT-like"/>
    <property type="match status" value="2"/>
</dbReference>
<comment type="catalytic activity">
    <reaction evidence="7 9">
        <text>L-aspartate + ATP = 4-phospho-L-aspartate + ADP</text>
        <dbReference type="Rhea" id="RHEA:23776"/>
        <dbReference type="ChEBI" id="CHEBI:29991"/>
        <dbReference type="ChEBI" id="CHEBI:30616"/>
        <dbReference type="ChEBI" id="CHEBI:57535"/>
        <dbReference type="ChEBI" id="CHEBI:456216"/>
        <dbReference type="EC" id="2.7.2.4"/>
    </reaction>
</comment>
<dbReference type="InterPro" id="IPR054352">
    <property type="entry name" value="ACT_Aspartokinase"/>
</dbReference>
<dbReference type="NCBIfam" id="NF006540">
    <property type="entry name" value="PRK09034.1"/>
    <property type="match status" value="1"/>
</dbReference>
<evidence type="ECO:0000256" key="4">
    <source>
        <dbReference type="ARBA" id="ARBA00022741"/>
    </source>
</evidence>
<comment type="pathway">
    <text evidence="10">Amino-acid biosynthesis; L-methionine biosynthesis via de novo pathway; L-homoserine from L-aspartate: step 1/3.</text>
</comment>
<comment type="pathway">
    <text evidence="10">Amino-acid biosynthesis; L-threonine biosynthesis; L-threonine from L-aspartate: step 1/5.</text>
</comment>
<dbReference type="InterPro" id="IPR001341">
    <property type="entry name" value="Asp_kinase"/>
</dbReference>
<gene>
    <name evidence="12" type="ORF">SAMN02745220_00276</name>
</gene>
<feature type="binding site" evidence="8">
    <location>
        <begin position="7"/>
        <end position="10"/>
    </location>
    <ligand>
        <name>ATP</name>
        <dbReference type="ChEBI" id="CHEBI:30616"/>
    </ligand>
</feature>
<evidence type="ECO:0000256" key="3">
    <source>
        <dbReference type="ARBA" id="ARBA00022679"/>
    </source>
</evidence>
<sequence length="444" mass="48217">MERIVAKFGGSSVADANQIKKLRSIVDHDLRRRIVVVSAPGKRHGGESKLTDLLYLCQEMGAMATSIDEPFGLIRGRYMEIAVDLNLDQTILSDIDRFGEELTAGCTPDYAASRGEYFSARLIAEYLGAEFIDPAEYIVIRANGTIAPESYDLLGARLANLDSRYVMAGFYGRDRNGEVKTFSRGGSDISGAIAARAAGAACYENWTDTSGILMADPRIIDNPRPIDEISFREIREMAYMGASVFHDEAILPVREASIPIRIKNTNSPEDPGTLITATLSDKTISSTEIAGIAGKKGFSMISLEKSLMNREVGFVYRLLGILSEQGVSFEQCPSSIDSVSVIFEDEKLRGLDDVLIDQICRQLQPDNVAVEKNIALVAVVGEGMVRTVGIAGKIFGALGKAGINVRVINQGASEMNIIIGVSDDDYEATVRVLYEVFVGQGKQS</sequence>
<dbReference type="UniPathway" id="UPA00034">
    <property type="reaction ID" value="UER00015"/>
</dbReference>
<evidence type="ECO:0000256" key="9">
    <source>
        <dbReference type="RuleBase" id="RU003448"/>
    </source>
</evidence>
<dbReference type="GO" id="GO:0009090">
    <property type="term" value="P:homoserine biosynthetic process"/>
    <property type="evidence" value="ECO:0007669"/>
    <property type="project" value="TreeGrafter"/>
</dbReference>
<evidence type="ECO:0000256" key="7">
    <source>
        <dbReference type="ARBA" id="ARBA00047872"/>
    </source>
</evidence>
<dbReference type="Pfam" id="PF00696">
    <property type="entry name" value="AA_kinase"/>
    <property type="match status" value="1"/>
</dbReference>
<dbReference type="InterPro" id="IPR018042">
    <property type="entry name" value="Aspartate_kinase_CS"/>
</dbReference>
<evidence type="ECO:0000256" key="6">
    <source>
        <dbReference type="ARBA" id="ARBA00022840"/>
    </source>
</evidence>
<protein>
    <recommendedName>
        <fullName evidence="9">Aspartokinase</fullName>
        <ecNumber evidence="9">2.7.2.4</ecNumber>
    </recommendedName>
</protein>
<accession>A0A1M7XWE3</accession>
<keyword evidence="6 8" id="KW-0067">ATP-binding</keyword>
<dbReference type="AlphaFoldDB" id="A0A1M7XWE3"/>
<evidence type="ECO:0000259" key="11">
    <source>
        <dbReference type="PROSITE" id="PS51671"/>
    </source>
</evidence>
<dbReference type="STRING" id="1121416.SAMN02745220_00276"/>
<evidence type="ECO:0000313" key="13">
    <source>
        <dbReference type="Proteomes" id="UP000184603"/>
    </source>
</evidence>
<dbReference type="GO" id="GO:0009089">
    <property type="term" value="P:lysine biosynthetic process via diaminopimelate"/>
    <property type="evidence" value="ECO:0007669"/>
    <property type="project" value="UniProtKB-UniPathway"/>
</dbReference>
<keyword evidence="4 8" id="KW-0547">Nucleotide-binding</keyword>
<keyword evidence="3 9" id="KW-0808">Transferase</keyword>
<dbReference type="Pfam" id="PF22468">
    <property type="entry name" value="ACT_9"/>
    <property type="match status" value="1"/>
</dbReference>
<evidence type="ECO:0000256" key="10">
    <source>
        <dbReference type="RuleBase" id="RU004249"/>
    </source>
</evidence>
<dbReference type="PROSITE" id="PS00324">
    <property type="entry name" value="ASPARTOKINASE"/>
    <property type="match status" value="1"/>
</dbReference>
<dbReference type="PROSITE" id="PS51671">
    <property type="entry name" value="ACT"/>
    <property type="match status" value="1"/>
</dbReference>
<evidence type="ECO:0000256" key="8">
    <source>
        <dbReference type="PIRSR" id="PIRSR000726-1"/>
    </source>
</evidence>
<dbReference type="GO" id="GO:0005829">
    <property type="term" value="C:cytosol"/>
    <property type="evidence" value="ECO:0007669"/>
    <property type="project" value="TreeGrafter"/>
</dbReference>
<evidence type="ECO:0000256" key="5">
    <source>
        <dbReference type="ARBA" id="ARBA00022777"/>
    </source>
</evidence>
<dbReference type="PANTHER" id="PTHR21499">
    <property type="entry name" value="ASPARTATE KINASE"/>
    <property type="match status" value="1"/>
</dbReference>
<dbReference type="EMBL" id="FRFE01000001">
    <property type="protein sequence ID" value="SHO43065.1"/>
    <property type="molecule type" value="Genomic_DNA"/>
</dbReference>
<feature type="domain" description="ACT" evidence="11">
    <location>
        <begin position="379"/>
        <end position="444"/>
    </location>
</feature>
<feature type="binding site" evidence="8">
    <location>
        <begin position="207"/>
        <end position="208"/>
    </location>
    <ligand>
        <name>ATP</name>
        <dbReference type="ChEBI" id="CHEBI:30616"/>
    </ligand>
</feature>
<keyword evidence="10" id="KW-0028">Amino-acid biosynthesis</keyword>
<proteinExistence type="inferred from homology"/>
<dbReference type="GO" id="GO:0009088">
    <property type="term" value="P:threonine biosynthetic process"/>
    <property type="evidence" value="ECO:0007669"/>
    <property type="project" value="UniProtKB-UniPathway"/>
</dbReference>
<feature type="binding site" evidence="8">
    <location>
        <position position="116"/>
    </location>
    <ligand>
        <name>substrate</name>
    </ligand>
</feature>
<dbReference type="Gene3D" id="3.30.2130.10">
    <property type="entry name" value="VC0802-like"/>
    <property type="match status" value="1"/>
</dbReference>
<dbReference type="Proteomes" id="UP000184603">
    <property type="component" value="Unassembled WGS sequence"/>
</dbReference>